<evidence type="ECO:0000313" key="3">
    <source>
        <dbReference type="Proteomes" id="UP000694388"/>
    </source>
</evidence>
<evidence type="ECO:0000256" key="1">
    <source>
        <dbReference type="SAM" id="MobiDB-lite"/>
    </source>
</evidence>
<feature type="compositionally biased region" description="Polar residues" evidence="1">
    <location>
        <begin position="205"/>
        <end position="217"/>
    </location>
</feature>
<keyword evidence="3" id="KW-1185">Reference proteome</keyword>
<accession>A0A8C4PWS0</accession>
<protein>
    <submittedName>
        <fullName evidence="2">Uncharacterized protein</fullName>
    </submittedName>
</protein>
<proteinExistence type="predicted"/>
<name>A0A8C4PWS0_EPTBU</name>
<sequence length="266" mass="28636">MSLGISPRQPEPSPLLLGDLSHQIASPPLRQSSGNVALMNALDSMTLGPSPYSNPWPQQAQQHQQAYFPGPLSPETSWKPIQGTLAPAIASSWTPAYSSANVLSPGLKPQPRNILSSVHGEMSMLSEEEKRRKANRDMFKNFQLAQPPTSAEGVPQEANPLANTSKRFSHYFTDHIGIAQPTDDADDFEIAQLAAKVPTLADSLSAESQPNKQQVSEPQALPLNPTASPVPIPAPRTKSKSFDTPVAIPAAQVNAFGNDWFTSQNS</sequence>
<dbReference type="GO" id="GO:0005737">
    <property type="term" value="C:cytoplasm"/>
    <property type="evidence" value="ECO:0007669"/>
    <property type="project" value="TreeGrafter"/>
</dbReference>
<feature type="region of interest" description="Disordered" evidence="1">
    <location>
        <begin position="1"/>
        <end position="22"/>
    </location>
</feature>
<evidence type="ECO:0000313" key="2">
    <source>
        <dbReference type="Ensembl" id="ENSEBUP00000002149.1"/>
    </source>
</evidence>
<dbReference type="Ensembl" id="ENSEBUT00000002496.1">
    <property type="protein sequence ID" value="ENSEBUP00000002149.1"/>
    <property type="gene ID" value="ENSEBUG00000001678.1"/>
</dbReference>
<organism evidence="2 3">
    <name type="scientific">Eptatretus burgeri</name>
    <name type="common">Inshore hagfish</name>
    <dbReference type="NCBI Taxonomy" id="7764"/>
    <lineage>
        <taxon>Eukaryota</taxon>
        <taxon>Metazoa</taxon>
        <taxon>Chordata</taxon>
        <taxon>Craniata</taxon>
        <taxon>Vertebrata</taxon>
        <taxon>Cyclostomata</taxon>
        <taxon>Myxini</taxon>
        <taxon>Myxiniformes</taxon>
        <taxon>Myxinidae</taxon>
        <taxon>Eptatretinae</taxon>
        <taxon>Eptatretus</taxon>
    </lineage>
</organism>
<dbReference type="PANTHER" id="PTHR47695:SF3">
    <property type="entry name" value="PID DOMAIN-CONTAINING PROTEIN"/>
    <property type="match status" value="1"/>
</dbReference>
<dbReference type="AlphaFoldDB" id="A0A8C4PWS0"/>
<dbReference type="Proteomes" id="UP000694388">
    <property type="component" value="Unplaced"/>
</dbReference>
<feature type="region of interest" description="Disordered" evidence="1">
    <location>
        <begin position="202"/>
        <end position="245"/>
    </location>
</feature>
<dbReference type="GeneTree" id="ENSGT01050000247627"/>
<dbReference type="PANTHER" id="PTHR47695">
    <property type="entry name" value="PID DOMAIN-CONTAINING PROTEIN"/>
    <property type="match status" value="1"/>
</dbReference>
<reference evidence="2" key="1">
    <citation type="submission" date="2025-08" db="UniProtKB">
        <authorList>
            <consortium name="Ensembl"/>
        </authorList>
    </citation>
    <scope>IDENTIFICATION</scope>
</reference>
<reference evidence="2" key="2">
    <citation type="submission" date="2025-09" db="UniProtKB">
        <authorList>
            <consortium name="Ensembl"/>
        </authorList>
    </citation>
    <scope>IDENTIFICATION</scope>
</reference>
<feature type="region of interest" description="Disordered" evidence="1">
    <location>
        <begin position="49"/>
        <end position="74"/>
    </location>
</feature>